<dbReference type="PANTHER" id="PTHR12128:SF66">
    <property type="entry name" value="4-HYDROXY-2-OXOGLUTARATE ALDOLASE, MITOCHONDRIAL"/>
    <property type="match status" value="1"/>
</dbReference>
<dbReference type="Pfam" id="PF00701">
    <property type="entry name" value="DHDPS"/>
    <property type="match status" value="1"/>
</dbReference>
<feature type="site" description="Part of a proton relay during catalysis" evidence="12">
    <location>
        <position position="45"/>
    </location>
</feature>
<evidence type="ECO:0000256" key="2">
    <source>
        <dbReference type="ARBA" id="ARBA00005120"/>
    </source>
</evidence>
<reference evidence="16" key="1">
    <citation type="submission" date="2019-11" db="EMBL/GenBank/DDBJ databases">
        <authorList>
            <person name="Feng L."/>
        </authorList>
    </citation>
    <scope>NUCLEOTIDE SEQUENCE</scope>
    <source>
        <strain evidence="16">IbartlettiiLFYP30</strain>
    </source>
</reference>
<dbReference type="InterPro" id="IPR005263">
    <property type="entry name" value="DapA"/>
</dbReference>
<evidence type="ECO:0000256" key="5">
    <source>
        <dbReference type="ARBA" id="ARBA00022490"/>
    </source>
</evidence>
<accession>A0A6N3AM15</accession>
<dbReference type="GO" id="GO:0008840">
    <property type="term" value="F:4-hydroxy-tetrahydrodipicolinate synthase activity"/>
    <property type="evidence" value="ECO:0007669"/>
    <property type="project" value="UniProtKB-UniRule"/>
</dbReference>
<feature type="site" description="Part of a proton relay during catalysis" evidence="12">
    <location>
        <position position="108"/>
    </location>
</feature>
<dbReference type="CDD" id="cd00950">
    <property type="entry name" value="DHDPS"/>
    <property type="match status" value="1"/>
</dbReference>
<keyword evidence="9 12" id="KW-0456">Lyase</keyword>
<keyword evidence="6 12" id="KW-0028">Amino-acid biosynthesis</keyword>
<evidence type="ECO:0000256" key="13">
    <source>
        <dbReference type="PIRNR" id="PIRNR001365"/>
    </source>
</evidence>
<dbReference type="PRINTS" id="PR00146">
    <property type="entry name" value="DHPICSNTHASE"/>
</dbReference>
<gene>
    <name evidence="16" type="primary">dapA_1</name>
    <name evidence="12" type="synonym">dapA</name>
    <name evidence="16" type="ORF">IBLFYP30_01285</name>
</gene>
<evidence type="ECO:0000256" key="10">
    <source>
        <dbReference type="ARBA" id="ARBA00023270"/>
    </source>
</evidence>
<dbReference type="GO" id="GO:0019877">
    <property type="term" value="P:diaminopimelate biosynthetic process"/>
    <property type="evidence" value="ECO:0007669"/>
    <property type="project" value="UniProtKB-UniRule"/>
</dbReference>
<dbReference type="EC" id="4.3.3.7" evidence="4 12"/>
<dbReference type="RefSeq" id="WP_024037787.1">
    <property type="nucleotide sequence ID" value="NZ_CACRUE010000022.1"/>
</dbReference>
<keyword evidence="7 12" id="KW-0220">Diaminopimelate biosynthesis</keyword>
<keyword evidence="8 12" id="KW-0457">Lysine biosynthesis</keyword>
<comment type="subcellular location">
    <subcellularLocation>
        <location evidence="12">Cytoplasm</location>
    </subcellularLocation>
</comment>
<evidence type="ECO:0000256" key="1">
    <source>
        <dbReference type="ARBA" id="ARBA00003294"/>
    </source>
</evidence>
<dbReference type="NCBIfam" id="TIGR00674">
    <property type="entry name" value="dapA"/>
    <property type="match status" value="1"/>
</dbReference>
<dbReference type="InterPro" id="IPR020624">
    <property type="entry name" value="Schiff_base-form_aldolases_CS"/>
</dbReference>
<dbReference type="UniPathway" id="UPA00034">
    <property type="reaction ID" value="UER00017"/>
</dbReference>
<dbReference type="PROSITE" id="PS00666">
    <property type="entry name" value="DHDPS_2"/>
    <property type="match status" value="1"/>
</dbReference>
<comment type="similarity">
    <text evidence="3 12 13">Belongs to the DapA family.</text>
</comment>
<dbReference type="SMART" id="SM01130">
    <property type="entry name" value="DHDPS"/>
    <property type="match status" value="1"/>
</dbReference>
<dbReference type="InterPro" id="IPR020625">
    <property type="entry name" value="Schiff_base-form_aldolases_AS"/>
</dbReference>
<sequence>MLFKGSAVALVTPFTRENTVNYNKLEELVEFHIKNGTDAIVVCGTTGEASTLSDREHIATIKCVIDTVNKRIPVIAGTGGNDTEHSILLSKIAENFGADGLLIINPYYNKGNKTGIKAHFSKIAQSVDTPIIIYNVPSRTGVNLSPNLIAELSYSEQNIVGVKEASGDMTQVAEIARLVNDDFAIYSGNDDSTLPLLSLGGVGVISVLANICPKESHDLVYSFLSGDIELSRKLQLDLKPLIDALFTEVNPVPVKTAMNLLGMDVGSLRLPLGHMEAKNIDILKKELKNAGLELK</sequence>
<evidence type="ECO:0000256" key="4">
    <source>
        <dbReference type="ARBA" id="ARBA00012086"/>
    </source>
</evidence>
<keyword evidence="5 12" id="KW-0963">Cytoplasm</keyword>
<dbReference type="PIRSF" id="PIRSF001365">
    <property type="entry name" value="DHDPS"/>
    <property type="match status" value="1"/>
</dbReference>
<feature type="binding site" evidence="12 15">
    <location>
        <position position="205"/>
    </location>
    <ligand>
        <name>pyruvate</name>
        <dbReference type="ChEBI" id="CHEBI:15361"/>
    </ligand>
</feature>
<feature type="active site" description="Proton donor/acceptor" evidence="12 14">
    <location>
        <position position="134"/>
    </location>
</feature>
<evidence type="ECO:0000256" key="15">
    <source>
        <dbReference type="PIRSR" id="PIRSR001365-2"/>
    </source>
</evidence>
<evidence type="ECO:0000256" key="6">
    <source>
        <dbReference type="ARBA" id="ARBA00022605"/>
    </source>
</evidence>
<dbReference type="SUPFAM" id="SSF51569">
    <property type="entry name" value="Aldolase"/>
    <property type="match status" value="1"/>
</dbReference>
<dbReference type="EMBL" id="CACRUE010000022">
    <property type="protein sequence ID" value="VYT90636.1"/>
    <property type="molecule type" value="Genomic_DNA"/>
</dbReference>
<evidence type="ECO:0000256" key="3">
    <source>
        <dbReference type="ARBA" id="ARBA00007592"/>
    </source>
</evidence>
<dbReference type="PANTHER" id="PTHR12128">
    <property type="entry name" value="DIHYDRODIPICOLINATE SYNTHASE"/>
    <property type="match status" value="1"/>
</dbReference>
<dbReference type="GO" id="GO:0005829">
    <property type="term" value="C:cytosol"/>
    <property type="evidence" value="ECO:0007669"/>
    <property type="project" value="TreeGrafter"/>
</dbReference>
<dbReference type="InterPro" id="IPR002220">
    <property type="entry name" value="DapA-like"/>
</dbReference>
<comment type="caution">
    <text evidence="12">Was originally thought to be a dihydrodipicolinate synthase (DHDPS), catalyzing the condensation of (S)-aspartate-beta-semialdehyde [(S)-ASA] and pyruvate to dihydrodipicolinate (DHDP). However, it was shown in E.coli that the product of the enzymatic reaction is not dihydrodipicolinate but in fact (4S)-4-hydroxy-2,3,4,5-tetrahydro-(2S)-dipicolinic acid (HTPA), and that the consecutive dehydration reaction leading to DHDP is not spontaneous but catalyzed by DapB.</text>
</comment>
<evidence type="ECO:0000256" key="11">
    <source>
        <dbReference type="ARBA" id="ARBA00047836"/>
    </source>
</evidence>
<dbReference type="Gene3D" id="3.20.20.70">
    <property type="entry name" value="Aldolase class I"/>
    <property type="match status" value="1"/>
</dbReference>
<dbReference type="AlphaFoldDB" id="A0A6N3AM15"/>
<comment type="catalytic activity">
    <reaction evidence="11 12">
        <text>L-aspartate 4-semialdehyde + pyruvate = (2S,4S)-4-hydroxy-2,3,4,5-tetrahydrodipicolinate + H2O + H(+)</text>
        <dbReference type="Rhea" id="RHEA:34171"/>
        <dbReference type="ChEBI" id="CHEBI:15361"/>
        <dbReference type="ChEBI" id="CHEBI:15377"/>
        <dbReference type="ChEBI" id="CHEBI:15378"/>
        <dbReference type="ChEBI" id="CHEBI:67139"/>
        <dbReference type="ChEBI" id="CHEBI:537519"/>
        <dbReference type="EC" id="4.3.3.7"/>
    </reaction>
</comment>
<evidence type="ECO:0000256" key="14">
    <source>
        <dbReference type="PIRSR" id="PIRSR001365-1"/>
    </source>
</evidence>
<comment type="function">
    <text evidence="1 12">Catalyzes the condensation of (S)-aspartate-beta-semialdehyde [(S)-ASA] and pyruvate to 4-hydroxy-tetrahydrodipicolinate (HTPA).</text>
</comment>
<dbReference type="GO" id="GO:0009089">
    <property type="term" value="P:lysine biosynthetic process via diaminopimelate"/>
    <property type="evidence" value="ECO:0007669"/>
    <property type="project" value="UniProtKB-UniRule"/>
</dbReference>
<evidence type="ECO:0000256" key="12">
    <source>
        <dbReference type="HAMAP-Rule" id="MF_00418"/>
    </source>
</evidence>
<keyword evidence="10 12" id="KW-0704">Schiff base</keyword>
<feature type="binding site" evidence="12 15">
    <location>
        <position position="46"/>
    </location>
    <ligand>
        <name>pyruvate</name>
        <dbReference type="ChEBI" id="CHEBI:15361"/>
    </ligand>
</feature>
<name>A0A6N3AM15_9FIRM</name>
<dbReference type="PROSITE" id="PS00665">
    <property type="entry name" value="DHDPS_1"/>
    <property type="match status" value="1"/>
</dbReference>
<evidence type="ECO:0000256" key="9">
    <source>
        <dbReference type="ARBA" id="ARBA00023239"/>
    </source>
</evidence>
<evidence type="ECO:0000256" key="7">
    <source>
        <dbReference type="ARBA" id="ARBA00022915"/>
    </source>
</evidence>
<dbReference type="InterPro" id="IPR013785">
    <property type="entry name" value="Aldolase_TIM"/>
</dbReference>
<dbReference type="HAMAP" id="MF_00418">
    <property type="entry name" value="DapA"/>
    <property type="match status" value="1"/>
</dbReference>
<organism evidence="16">
    <name type="scientific">Intestinibacter bartlettii</name>
    <dbReference type="NCBI Taxonomy" id="261299"/>
    <lineage>
        <taxon>Bacteria</taxon>
        <taxon>Bacillati</taxon>
        <taxon>Bacillota</taxon>
        <taxon>Clostridia</taxon>
        <taxon>Peptostreptococcales</taxon>
        <taxon>Peptostreptococcaceae</taxon>
        <taxon>Intestinibacter</taxon>
    </lineage>
</organism>
<protein>
    <recommendedName>
        <fullName evidence="4 12">4-hydroxy-tetrahydrodipicolinate synthase</fullName>
        <shortName evidence="12">HTPA synthase</shortName>
        <ecNumber evidence="4 12">4.3.3.7</ecNumber>
    </recommendedName>
</protein>
<comment type="pathway">
    <text evidence="2 12">Amino-acid biosynthesis; L-lysine biosynthesis via DAP pathway; (S)-tetrahydrodipicolinate from L-aspartate: step 3/4.</text>
</comment>
<evidence type="ECO:0000313" key="16">
    <source>
        <dbReference type="EMBL" id="VYT90636.1"/>
    </source>
</evidence>
<evidence type="ECO:0000256" key="8">
    <source>
        <dbReference type="ARBA" id="ARBA00023154"/>
    </source>
</evidence>
<comment type="subunit">
    <text evidence="12">Homotetramer; dimer of dimers.</text>
</comment>
<proteinExistence type="inferred from homology"/>
<feature type="active site" description="Schiff-base intermediate with substrate" evidence="12 14">
    <location>
        <position position="163"/>
    </location>
</feature>